<organism evidence="1 2">
    <name type="scientific">Roseimicrobium gellanilyticum</name>
    <dbReference type="NCBI Taxonomy" id="748857"/>
    <lineage>
        <taxon>Bacteria</taxon>
        <taxon>Pseudomonadati</taxon>
        <taxon>Verrucomicrobiota</taxon>
        <taxon>Verrucomicrobiia</taxon>
        <taxon>Verrucomicrobiales</taxon>
        <taxon>Verrucomicrobiaceae</taxon>
        <taxon>Roseimicrobium</taxon>
    </lineage>
</organism>
<evidence type="ECO:0000313" key="1">
    <source>
        <dbReference type="EMBL" id="RBP47861.1"/>
    </source>
</evidence>
<proteinExistence type="predicted"/>
<sequence length="216" mass="23250">MCRPTSFWWLKTWLWSLLAVLPLLCSRGEELQVRYADLAVLLRGKQPAVGLIYPQDGTLSAKANFPGVSKLEDVPGMPRDVLDIKLLAPVNAKLVQVRASGVLTIGDEAAELAKLSTAPVKAGKYSGFDLLEKALAGHPHISLAKIGMGGQRMGGVIELKTDLSSISLLDLMFLITKEQGGNFWSIGPSEMKLPTPEGAKKPVLLLPFVLLATPPN</sequence>
<keyword evidence="2" id="KW-1185">Reference proteome</keyword>
<accession>A0A366HU99</accession>
<comment type="caution">
    <text evidence="1">The sequence shown here is derived from an EMBL/GenBank/DDBJ whole genome shotgun (WGS) entry which is preliminary data.</text>
</comment>
<dbReference type="AlphaFoldDB" id="A0A366HU99"/>
<dbReference type="Proteomes" id="UP000253426">
    <property type="component" value="Unassembled WGS sequence"/>
</dbReference>
<gene>
    <name evidence="1" type="ORF">DES53_101661</name>
</gene>
<protein>
    <submittedName>
        <fullName evidence="1">Uncharacterized protein</fullName>
    </submittedName>
</protein>
<evidence type="ECO:0000313" key="2">
    <source>
        <dbReference type="Proteomes" id="UP000253426"/>
    </source>
</evidence>
<reference evidence="1 2" key="1">
    <citation type="submission" date="2018-06" db="EMBL/GenBank/DDBJ databases">
        <title>Genomic Encyclopedia of Type Strains, Phase IV (KMG-IV): sequencing the most valuable type-strain genomes for metagenomic binning, comparative biology and taxonomic classification.</title>
        <authorList>
            <person name="Goeker M."/>
        </authorList>
    </citation>
    <scope>NUCLEOTIDE SEQUENCE [LARGE SCALE GENOMIC DNA]</scope>
    <source>
        <strain evidence="1 2">DSM 25532</strain>
    </source>
</reference>
<name>A0A366HU99_9BACT</name>
<dbReference type="EMBL" id="QNRR01000001">
    <property type="protein sequence ID" value="RBP47861.1"/>
    <property type="molecule type" value="Genomic_DNA"/>
</dbReference>